<keyword evidence="2" id="KW-1185">Reference proteome</keyword>
<organism evidence="1 2">
    <name type="scientific">Legionella londiniensis</name>
    <dbReference type="NCBI Taxonomy" id="45068"/>
    <lineage>
        <taxon>Bacteria</taxon>
        <taxon>Pseudomonadati</taxon>
        <taxon>Pseudomonadota</taxon>
        <taxon>Gammaproteobacteria</taxon>
        <taxon>Legionellales</taxon>
        <taxon>Legionellaceae</taxon>
        <taxon>Legionella</taxon>
    </lineage>
</organism>
<reference evidence="1 2" key="1">
    <citation type="submission" date="2015-11" db="EMBL/GenBank/DDBJ databases">
        <title>Genomic analysis of 38 Legionella species identifies large and diverse effector repertoires.</title>
        <authorList>
            <person name="Burstein D."/>
            <person name="Amaro F."/>
            <person name="Zusman T."/>
            <person name="Lifshitz Z."/>
            <person name="Cohen O."/>
            <person name="Gilbert J.A."/>
            <person name="Pupko T."/>
            <person name="Shuman H.A."/>
            <person name="Segal G."/>
        </authorList>
    </citation>
    <scope>NUCLEOTIDE SEQUENCE [LARGE SCALE GENOMIC DNA]</scope>
    <source>
        <strain evidence="1 2">ATCC 49505</strain>
    </source>
</reference>
<dbReference type="PATRIC" id="fig|45068.5.peg.1539"/>
<dbReference type="OrthoDB" id="9763676at2"/>
<proteinExistence type="predicted"/>
<name>A0A0W0VNK8_9GAMM</name>
<dbReference type="RefSeq" id="WP_058529398.1">
    <property type="nucleotide sequence ID" value="NZ_CAAAHZ010000008.1"/>
</dbReference>
<dbReference type="STRING" id="45068.Llon_1419"/>
<dbReference type="PANTHER" id="PTHR35370:SF1">
    <property type="entry name" value="TYPE VI SECRETION SYSTEM COMPONENT TSSF1"/>
    <property type="match status" value="1"/>
</dbReference>
<dbReference type="Proteomes" id="UP000054997">
    <property type="component" value="Unassembled WGS sequence"/>
</dbReference>
<protein>
    <recommendedName>
        <fullName evidence="3">Type VI secretion protein</fullName>
    </recommendedName>
</protein>
<comment type="caution">
    <text evidence="1">The sequence shown here is derived from an EMBL/GenBank/DDBJ whole genome shotgun (WGS) entry which is preliminary data.</text>
</comment>
<gene>
    <name evidence="1" type="ORF">Llon_1419</name>
</gene>
<dbReference type="Pfam" id="PF05947">
    <property type="entry name" value="T6SS_TssF"/>
    <property type="match status" value="1"/>
</dbReference>
<evidence type="ECO:0000313" key="1">
    <source>
        <dbReference type="EMBL" id="KTD21321.1"/>
    </source>
</evidence>
<sequence length="559" mass="63905">MIKSLEYYYQAEMELLDVALQNFARQHPDVAGRMKLDSRSRDPHIELLLHGSAYLQARVKEQIDLGVHHVSESLLRHLAPQYLMPRPSKTIVEFSSLKNQLIFPEIIPAGVKLVSKPVGDEHTVLEFITEEEIVVNPFHLVACEWADSLSSQSVLKLSFKLNEGTAPASIRLGLLPLFINAPSHVCKQWKYDLLQNVSEVSLKQSLRDGQRIGGQEVLTAKQNKTAFRGSVDRLGAMHVAGEYFHFPEQFYFVQLDLSGIQISGENFEIFIAFRSNHTRAGVSLNLFKLHCVSACNAFHAHCEPIRYENTQHEYALIIDQQKPSSQTLLHVQKVWGINKKTSEHIEFRDFFKLSAPLESQYHYRVSQAPGTSHLPHFKLIFSGNLPESLLISCDALACNGQYPWLYLSKNELRLNDERISMQLVARNLMKPGRYAFVEASKDYAAKGLALLHARISRLTEEHFLKQLLHFMDWSGSLCSWIESIIKVDLHPICQLKRGILTQRIVCEIMIEEEQFKSFAEIYAFGDFLHRVLSIFAPYNALLDTRLMAMPSKQGFFWHG</sequence>
<dbReference type="AlphaFoldDB" id="A0A0W0VNK8"/>
<dbReference type="InterPro" id="IPR010272">
    <property type="entry name" value="T6SS_TssF"/>
</dbReference>
<evidence type="ECO:0000313" key="2">
    <source>
        <dbReference type="Proteomes" id="UP000054997"/>
    </source>
</evidence>
<dbReference type="PANTHER" id="PTHR35370">
    <property type="entry name" value="CYTOPLASMIC PROTEIN-RELATED-RELATED"/>
    <property type="match status" value="1"/>
</dbReference>
<evidence type="ECO:0008006" key="3">
    <source>
        <dbReference type="Google" id="ProtNLM"/>
    </source>
</evidence>
<dbReference type="EMBL" id="LNYK01000016">
    <property type="protein sequence ID" value="KTD21321.1"/>
    <property type="molecule type" value="Genomic_DNA"/>
</dbReference>
<accession>A0A0W0VNK8</accession>